<organism evidence="9 10">
    <name type="scientific">Hymenobacter aquaticus</name>
    <dbReference type="NCBI Taxonomy" id="1867101"/>
    <lineage>
        <taxon>Bacteria</taxon>
        <taxon>Pseudomonadati</taxon>
        <taxon>Bacteroidota</taxon>
        <taxon>Cytophagia</taxon>
        <taxon>Cytophagales</taxon>
        <taxon>Hymenobacteraceae</taxon>
        <taxon>Hymenobacter</taxon>
    </lineage>
</organism>
<evidence type="ECO:0000256" key="3">
    <source>
        <dbReference type="ARBA" id="ARBA00012535"/>
    </source>
</evidence>
<dbReference type="Proteomes" id="UP000297549">
    <property type="component" value="Unassembled WGS sequence"/>
</dbReference>
<comment type="pathway">
    <text evidence="1">Plant hormone metabolism; auxin biosynthesis.</text>
</comment>
<proteinExistence type="inferred from homology"/>
<evidence type="ECO:0000313" key="9">
    <source>
        <dbReference type="EMBL" id="TGE23900.1"/>
    </source>
</evidence>
<dbReference type="Gene3D" id="3.50.50.60">
    <property type="entry name" value="FAD/NAD(P)-binding domain"/>
    <property type="match status" value="1"/>
</dbReference>
<gene>
    <name evidence="9" type="ORF">E5K00_01405</name>
</gene>
<dbReference type="AlphaFoldDB" id="A0A4Z0Q1N9"/>
<feature type="domain" description="Amine oxidase" evidence="8">
    <location>
        <begin position="19"/>
        <end position="280"/>
    </location>
</feature>
<feature type="region of interest" description="Disordered" evidence="7">
    <location>
        <begin position="1"/>
        <end position="25"/>
    </location>
</feature>
<comment type="similarity">
    <text evidence="2">Belongs to the tryptophan 2-monooxygenase family.</text>
</comment>
<reference evidence="9 10" key="1">
    <citation type="submission" date="2019-04" db="EMBL/GenBank/DDBJ databases">
        <authorList>
            <person name="Feng G."/>
            <person name="Zhang J."/>
            <person name="Zhu H."/>
        </authorList>
    </citation>
    <scope>NUCLEOTIDE SEQUENCE [LARGE SCALE GENOMIC DNA]</scope>
    <source>
        <strain evidence="9 10">JCM 31653</strain>
    </source>
</reference>
<dbReference type="InterPro" id="IPR002937">
    <property type="entry name" value="Amino_oxidase"/>
</dbReference>
<dbReference type="GO" id="GO:0009851">
    <property type="term" value="P:auxin biosynthetic process"/>
    <property type="evidence" value="ECO:0007669"/>
    <property type="project" value="UniProtKB-KW"/>
</dbReference>
<dbReference type="PANTHER" id="PTHR10742:SF410">
    <property type="entry name" value="LYSINE-SPECIFIC HISTONE DEMETHYLASE 2"/>
    <property type="match status" value="1"/>
</dbReference>
<sequence>MPAGPARLPCARSGRGGGAEDSPRPVGGYGPLLAYLARQVQDAGGRIQLSTVVETIRWQRGQVEIRCDHNRRYSAPQALVTVPLGVLQAEAGTLGYVAFVPEIPERRAAAQALGFGPVVKVLLEFEWPFWEQESKELHHAMPALGFLFSDAAVPTWWSQLPDPRALLTGWVAGPAAARLRATPDEDVLTQALESLAYLFGTSTAWLRPQLVAHRVVNWGADPFARGAYAYATVGSAGARRVLSEPLADTVFFAGEGLYEGPAMGTVEAALASADAVARQLLGPADEALEEGKK</sequence>
<dbReference type="InterPro" id="IPR036188">
    <property type="entry name" value="FAD/NAD-bd_sf"/>
</dbReference>
<accession>A0A4Z0Q1N9</accession>
<evidence type="ECO:0000313" key="10">
    <source>
        <dbReference type="Proteomes" id="UP000297549"/>
    </source>
</evidence>
<evidence type="ECO:0000259" key="8">
    <source>
        <dbReference type="Pfam" id="PF01593"/>
    </source>
</evidence>
<dbReference type="SUPFAM" id="SSF54373">
    <property type="entry name" value="FAD-linked reductases, C-terminal domain"/>
    <property type="match status" value="1"/>
</dbReference>
<dbReference type="RefSeq" id="WP_135460939.1">
    <property type="nucleotide sequence ID" value="NZ_SRLC01000001.1"/>
</dbReference>
<dbReference type="PANTHER" id="PTHR10742">
    <property type="entry name" value="FLAVIN MONOAMINE OXIDASE"/>
    <property type="match status" value="1"/>
</dbReference>
<dbReference type="InterPro" id="IPR050281">
    <property type="entry name" value="Flavin_monoamine_oxidase"/>
</dbReference>
<evidence type="ECO:0000256" key="5">
    <source>
        <dbReference type="ARBA" id="ARBA00023070"/>
    </source>
</evidence>
<dbReference type="Pfam" id="PF01593">
    <property type="entry name" value="Amino_oxidase"/>
    <property type="match status" value="1"/>
</dbReference>
<dbReference type="GO" id="GO:0050361">
    <property type="term" value="F:tryptophan 2-monooxygenase activity"/>
    <property type="evidence" value="ECO:0007669"/>
    <property type="project" value="UniProtKB-EC"/>
</dbReference>
<protein>
    <recommendedName>
        <fullName evidence="4">Tryptophan 2-monooxygenase</fullName>
        <ecNumber evidence="3">1.13.12.3</ecNumber>
    </recommendedName>
</protein>
<evidence type="ECO:0000256" key="7">
    <source>
        <dbReference type="SAM" id="MobiDB-lite"/>
    </source>
</evidence>
<name>A0A4Z0Q1N9_9BACT</name>
<evidence type="ECO:0000256" key="2">
    <source>
        <dbReference type="ARBA" id="ARBA00005833"/>
    </source>
</evidence>
<evidence type="ECO:0000256" key="6">
    <source>
        <dbReference type="ARBA" id="ARBA00047321"/>
    </source>
</evidence>
<keyword evidence="10" id="KW-1185">Reference proteome</keyword>
<comment type="catalytic activity">
    <reaction evidence="6">
        <text>L-tryptophan + O2 = indole-3-acetamide + CO2 + H2O</text>
        <dbReference type="Rhea" id="RHEA:16165"/>
        <dbReference type="ChEBI" id="CHEBI:15377"/>
        <dbReference type="ChEBI" id="CHEBI:15379"/>
        <dbReference type="ChEBI" id="CHEBI:16031"/>
        <dbReference type="ChEBI" id="CHEBI:16526"/>
        <dbReference type="ChEBI" id="CHEBI:57912"/>
        <dbReference type="EC" id="1.13.12.3"/>
    </reaction>
</comment>
<evidence type="ECO:0000256" key="1">
    <source>
        <dbReference type="ARBA" id="ARBA00004814"/>
    </source>
</evidence>
<dbReference type="EC" id="1.13.12.3" evidence="3"/>
<dbReference type="OrthoDB" id="56323at2"/>
<dbReference type="SUPFAM" id="SSF51905">
    <property type="entry name" value="FAD/NAD(P)-binding domain"/>
    <property type="match status" value="1"/>
</dbReference>
<keyword evidence="5" id="KW-0073">Auxin biosynthesis</keyword>
<dbReference type="EMBL" id="SRLC01000001">
    <property type="protein sequence ID" value="TGE23900.1"/>
    <property type="molecule type" value="Genomic_DNA"/>
</dbReference>
<evidence type="ECO:0000256" key="4">
    <source>
        <dbReference type="ARBA" id="ARBA00017871"/>
    </source>
</evidence>
<comment type="caution">
    <text evidence="9">The sequence shown here is derived from an EMBL/GenBank/DDBJ whole genome shotgun (WGS) entry which is preliminary data.</text>
</comment>